<dbReference type="InterPro" id="IPR003736">
    <property type="entry name" value="PAAI_dom"/>
</dbReference>
<proteinExistence type="inferred from homology"/>
<dbReference type="Gene3D" id="3.10.129.10">
    <property type="entry name" value="Hotdog Thioesterase"/>
    <property type="match status" value="1"/>
</dbReference>
<evidence type="ECO:0000313" key="6">
    <source>
        <dbReference type="Proteomes" id="UP001501138"/>
    </source>
</evidence>
<keyword evidence="2" id="KW-0378">Hydrolase</keyword>
<accession>A0ABN2JQJ1</accession>
<feature type="compositionally biased region" description="Low complexity" evidence="3">
    <location>
        <begin position="1"/>
        <end position="21"/>
    </location>
</feature>
<comment type="similarity">
    <text evidence="1">Belongs to the thioesterase PaaI family.</text>
</comment>
<dbReference type="CDD" id="cd03443">
    <property type="entry name" value="PaaI_thioesterase"/>
    <property type="match status" value="1"/>
</dbReference>
<sequence>MTDTPATAPTRTTGTARTAPASREDADDGARPAFPTTTDEWRSAARGTLIERLGIELTHVDPERTTGSMPVAGNTQPAGLLHGGASVTLAETLGSVAAQQHAGPTRAAVGLEVNATHHRGVRSGSVHGEARALHRGRSTAAYEIVVTDDAGRRVCTARLTCMILGD</sequence>
<dbReference type="PANTHER" id="PTHR43240">
    <property type="entry name" value="1,4-DIHYDROXY-2-NAPHTHOYL-COA THIOESTERASE 1"/>
    <property type="match status" value="1"/>
</dbReference>
<feature type="region of interest" description="Disordered" evidence="3">
    <location>
        <begin position="1"/>
        <end position="42"/>
    </location>
</feature>
<evidence type="ECO:0000256" key="3">
    <source>
        <dbReference type="SAM" id="MobiDB-lite"/>
    </source>
</evidence>
<name>A0ABN2JQJ1_9MICO</name>
<dbReference type="EMBL" id="BAAAPM010000008">
    <property type="protein sequence ID" value="GAA1734805.1"/>
    <property type="molecule type" value="Genomic_DNA"/>
</dbReference>
<evidence type="ECO:0000256" key="1">
    <source>
        <dbReference type="ARBA" id="ARBA00008324"/>
    </source>
</evidence>
<dbReference type="InterPro" id="IPR029069">
    <property type="entry name" value="HotDog_dom_sf"/>
</dbReference>
<evidence type="ECO:0000259" key="4">
    <source>
        <dbReference type="Pfam" id="PF03061"/>
    </source>
</evidence>
<dbReference type="InterPro" id="IPR006683">
    <property type="entry name" value="Thioestr_dom"/>
</dbReference>
<gene>
    <name evidence="5" type="ORF">GCM10009809_32540</name>
</gene>
<dbReference type="Pfam" id="PF03061">
    <property type="entry name" value="4HBT"/>
    <property type="match status" value="1"/>
</dbReference>
<dbReference type="SUPFAM" id="SSF54637">
    <property type="entry name" value="Thioesterase/thiol ester dehydrase-isomerase"/>
    <property type="match status" value="1"/>
</dbReference>
<protein>
    <recommendedName>
        <fullName evidence="4">Thioesterase domain-containing protein</fullName>
    </recommendedName>
</protein>
<dbReference type="PANTHER" id="PTHR43240:SF5">
    <property type="entry name" value="1,4-DIHYDROXY-2-NAPHTHOYL-COA THIOESTERASE 1"/>
    <property type="match status" value="1"/>
</dbReference>
<keyword evidence="6" id="KW-1185">Reference proteome</keyword>
<comment type="caution">
    <text evidence="5">The sequence shown here is derived from an EMBL/GenBank/DDBJ whole genome shotgun (WGS) entry which is preliminary data.</text>
</comment>
<feature type="domain" description="Thioesterase" evidence="4">
    <location>
        <begin position="79"/>
        <end position="155"/>
    </location>
</feature>
<evidence type="ECO:0000256" key="2">
    <source>
        <dbReference type="ARBA" id="ARBA00022801"/>
    </source>
</evidence>
<dbReference type="Proteomes" id="UP001501138">
    <property type="component" value="Unassembled WGS sequence"/>
</dbReference>
<reference evidence="5 6" key="1">
    <citation type="journal article" date="2019" name="Int. J. Syst. Evol. Microbiol.">
        <title>The Global Catalogue of Microorganisms (GCM) 10K type strain sequencing project: providing services to taxonomists for standard genome sequencing and annotation.</title>
        <authorList>
            <consortium name="The Broad Institute Genomics Platform"/>
            <consortium name="The Broad Institute Genome Sequencing Center for Infectious Disease"/>
            <person name="Wu L."/>
            <person name="Ma J."/>
        </authorList>
    </citation>
    <scope>NUCLEOTIDE SEQUENCE [LARGE SCALE GENOMIC DNA]</scope>
    <source>
        <strain evidence="5 6">JCM 15589</strain>
    </source>
</reference>
<dbReference type="NCBIfam" id="TIGR00369">
    <property type="entry name" value="unchar_dom_1"/>
    <property type="match status" value="1"/>
</dbReference>
<organism evidence="5 6">
    <name type="scientific">Isoptericola hypogeus</name>
    <dbReference type="NCBI Taxonomy" id="300179"/>
    <lineage>
        <taxon>Bacteria</taxon>
        <taxon>Bacillati</taxon>
        <taxon>Actinomycetota</taxon>
        <taxon>Actinomycetes</taxon>
        <taxon>Micrococcales</taxon>
        <taxon>Promicromonosporaceae</taxon>
        <taxon>Isoptericola</taxon>
    </lineage>
</organism>
<evidence type="ECO:0000313" key="5">
    <source>
        <dbReference type="EMBL" id="GAA1734805.1"/>
    </source>
</evidence>